<dbReference type="EMBL" id="BLLG01000006">
    <property type="protein sequence ID" value="GFH36388.1"/>
    <property type="molecule type" value="Genomic_DNA"/>
</dbReference>
<keyword evidence="3" id="KW-1185">Reference proteome</keyword>
<feature type="compositionally biased region" description="Low complexity" evidence="1">
    <location>
        <begin position="151"/>
        <end position="160"/>
    </location>
</feature>
<dbReference type="RefSeq" id="WP_173264265.1">
    <property type="nucleotide sequence ID" value="NZ_BLLG01000006.1"/>
</dbReference>
<feature type="region of interest" description="Disordered" evidence="1">
    <location>
        <begin position="95"/>
        <end position="197"/>
    </location>
</feature>
<reference evidence="2 3" key="1">
    <citation type="submission" date="2020-02" db="EMBL/GenBank/DDBJ databases">
        <title>Whole Genome Shotgun Sequence of Streptomyces sp. strain CWH03.</title>
        <authorList>
            <person name="Dohra H."/>
            <person name="Kodani S."/>
            <person name="Yamamura H."/>
        </authorList>
    </citation>
    <scope>NUCLEOTIDE SEQUENCE [LARGE SCALE GENOMIC DNA]</scope>
    <source>
        <strain evidence="2 3">CWH03</strain>
    </source>
</reference>
<comment type="caution">
    <text evidence="2">The sequence shown here is derived from an EMBL/GenBank/DDBJ whole genome shotgun (WGS) entry which is preliminary data.</text>
</comment>
<keyword evidence="2" id="KW-0238">DNA-binding</keyword>
<feature type="region of interest" description="Disordered" evidence="1">
    <location>
        <begin position="273"/>
        <end position="296"/>
    </location>
</feature>
<evidence type="ECO:0000256" key="1">
    <source>
        <dbReference type="SAM" id="MobiDB-lite"/>
    </source>
</evidence>
<feature type="compositionally biased region" description="Pro residues" evidence="1">
    <location>
        <begin position="128"/>
        <end position="137"/>
    </location>
</feature>
<dbReference type="AlphaFoldDB" id="A0A6A0AUP5"/>
<accession>A0A6A0AUP5</accession>
<dbReference type="Proteomes" id="UP000484988">
    <property type="component" value="Unassembled WGS sequence"/>
</dbReference>
<sequence>MADPQSNAPRRADAGTPASGVIHVRTRLTAGFTVLSNSLAQRPGSAITVGVAAYIASLRDGSSVTIATLCDHFSEGEILISRALRELEAAGYLERRRERSPSGQVRTRTYFYDVPGGDPGSDPGGDPGGPPEPPRPGGPAAIPVAPPPAATPMRASAPAPGHDTAEEPAPAPADAATAPAPAPAPAPTGTAGPPAPALADANPAAVAVLTALRRVDPRLVLSVREAARLAPAVAEWLAAGVGPGQITELLTVRLPDRFRSRPANVLAFRLRETPLPMPPQGPQPPPGERPAVPPFQTCDGCERAFRAQEPGHCRNCRDRLGGEPLRAAG</sequence>
<feature type="compositionally biased region" description="Low complexity" evidence="1">
    <location>
        <begin position="187"/>
        <end position="197"/>
    </location>
</feature>
<gene>
    <name evidence="2" type="ORF">SCWH03_26160</name>
</gene>
<evidence type="ECO:0000313" key="3">
    <source>
        <dbReference type="Proteomes" id="UP000484988"/>
    </source>
</evidence>
<dbReference type="GO" id="GO:0003677">
    <property type="term" value="F:DNA binding"/>
    <property type="evidence" value="ECO:0007669"/>
    <property type="project" value="UniProtKB-KW"/>
</dbReference>
<organism evidence="2 3">
    <name type="scientific">Streptomyces pacificus</name>
    <dbReference type="NCBI Taxonomy" id="2705029"/>
    <lineage>
        <taxon>Bacteria</taxon>
        <taxon>Bacillati</taxon>
        <taxon>Actinomycetota</taxon>
        <taxon>Actinomycetes</taxon>
        <taxon>Kitasatosporales</taxon>
        <taxon>Streptomycetaceae</taxon>
        <taxon>Streptomyces</taxon>
    </lineage>
</organism>
<feature type="compositionally biased region" description="Gly residues" evidence="1">
    <location>
        <begin position="117"/>
        <end position="127"/>
    </location>
</feature>
<evidence type="ECO:0000313" key="2">
    <source>
        <dbReference type="EMBL" id="GFH36388.1"/>
    </source>
</evidence>
<name>A0A6A0AUP5_9ACTN</name>
<feature type="compositionally biased region" description="Pro residues" evidence="1">
    <location>
        <begin position="275"/>
        <end position="293"/>
    </location>
</feature>
<protein>
    <submittedName>
        <fullName evidence="2">Winged helix DNA-binding protein</fullName>
    </submittedName>
</protein>
<proteinExistence type="predicted"/>